<accession>A0AAE2BNE0</accession>
<dbReference type="PANTHER" id="PTHR33265:SF26">
    <property type="entry name" value="OS06G0554600 PROTEIN"/>
    <property type="match status" value="1"/>
</dbReference>
<dbReference type="Proteomes" id="UP001289374">
    <property type="component" value="Unassembled WGS sequence"/>
</dbReference>
<keyword evidence="2" id="KW-1185">Reference proteome</keyword>
<sequence>MEMEMEKSPPEIAKKLWNIVRIVFYMMRKSLAKSKIMLDLHMLLKRGKLASKAAVGNLMLLHHHHHHHHNYYSALTCRSNDVTTSFVSPREYEFSCSNSPAYGPSKRRNHVNRHHQPDHDLKVMHKVFDIFNRYDVVEASPLPGFGRSPVGRQLRVTDSPFPVKDPEENHQVDRDCEEFIKKFYKDLKNQKRIAALESPSPYHIWAR</sequence>
<comment type="caution">
    <text evidence="1">The sequence shown here is derived from an EMBL/GenBank/DDBJ whole genome shotgun (WGS) entry which is preliminary data.</text>
</comment>
<dbReference type="InterPro" id="IPR008480">
    <property type="entry name" value="DUF761_pln"/>
</dbReference>
<evidence type="ECO:0000313" key="2">
    <source>
        <dbReference type="Proteomes" id="UP001289374"/>
    </source>
</evidence>
<evidence type="ECO:0000313" key="1">
    <source>
        <dbReference type="EMBL" id="KAK4391715.1"/>
    </source>
</evidence>
<proteinExistence type="predicted"/>
<dbReference type="Pfam" id="PF05553">
    <property type="entry name" value="DUF761"/>
    <property type="match status" value="1"/>
</dbReference>
<dbReference type="PANTHER" id="PTHR33265">
    <property type="entry name" value="AVR9/CF-9 RAPIDLY ELICITED PROTEIN-RELATED"/>
    <property type="match status" value="1"/>
</dbReference>
<organism evidence="1 2">
    <name type="scientific">Sesamum angolense</name>
    <dbReference type="NCBI Taxonomy" id="2727404"/>
    <lineage>
        <taxon>Eukaryota</taxon>
        <taxon>Viridiplantae</taxon>
        <taxon>Streptophyta</taxon>
        <taxon>Embryophyta</taxon>
        <taxon>Tracheophyta</taxon>
        <taxon>Spermatophyta</taxon>
        <taxon>Magnoliopsida</taxon>
        <taxon>eudicotyledons</taxon>
        <taxon>Gunneridae</taxon>
        <taxon>Pentapetalae</taxon>
        <taxon>asterids</taxon>
        <taxon>lamiids</taxon>
        <taxon>Lamiales</taxon>
        <taxon>Pedaliaceae</taxon>
        <taxon>Sesamum</taxon>
    </lineage>
</organism>
<dbReference type="EMBL" id="JACGWL010000011">
    <property type="protein sequence ID" value="KAK4391715.1"/>
    <property type="molecule type" value="Genomic_DNA"/>
</dbReference>
<reference evidence="1" key="2">
    <citation type="journal article" date="2024" name="Plant">
        <title>Genomic evolution and insights into agronomic trait innovations of Sesamum species.</title>
        <authorList>
            <person name="Miao H."/>
            <person name="Wang L."/>
            <person name="Qu L."/>
            <person name="Liu H."/>
            <person name="Sun Y."/>
            <person name="Le M."/>
            <person name="Wang Q."/>
            <person name="Wei S."/>
            <person name="Zheng Y."/>
            <person name="Lin W."/>
            <person name="Duan Y."/>
            <person name="Cao H."/>
            <person name="Xiong S."/>
            <person name="Wang X."/>
            <person name="Wei L."/>
            <person name="Li C."/>
            <person name="Ma Q."/>
            <person name="Ju M."/>
            <person name="Zhao R."/>
            <person name="Li G."/>
            <person name="Mu C."/>
            <person name="Tian Q."/>
            <person name="Mei H."/>
            <person name="Zhang T."/>
            <person name="Gao T."/>
            <person name="Zhang H."/>
        </authorList>
    </citation>
    <scope>NUCLEOTIDE SEQUENCE</scope>
    <source>
        <strain evidence="1">K16</strain>
    </source>
</reference>
<reference evidence="1" key="1">
    <citation type="submission" date="2020-06" db="EMBL/GenBank/DDBJ databases">
        <authorList>
            <person name="Li T."/>
            <person name="Hu X."/>
            <person name="Zhang T."/>
            <person name="Song X."/>
            <person name="Zhang H."/>
            <person name="Dai N."/>
            <person name="Sheng W."/>
            <person name="Hou X."/>
            <person name="Wei L."/>
        </authorList>
    </citation>
    <scope>NUCLEOTIDE SEQUENCE</scope>
    <source>
        <strain evidence="1">K16</strain>
        <tissue evidence="1">Leaf</tissue>
    </source>
</reference>
<dbReference type="AlphaFoldDB" id="A0AAE2BNE0"/>
<gene>
    <name evidence="1" type="ORF">Sango_1949300</name>
</gene>
<name>A0AAE2BNE0_9LAMI</name>
<evidence type="ECO:0008006" key="3">
    <source>
        <dbReference type="Google" id="ProtNLM"/>
    </source>
</evidence>
<protein>
    <recommendedName>
        <fullName evidence="3">Avr9/Cf-9 rapidly elicited protein</fullName>
    </recommendedName>
</protein>